<evidence type="ECO:0000256" key="1">
    <source>
        <dbReference type="SAM" id="MobiDB-lite"/>
    </source>
</evidence>
<name>A0AAV9XBV4_9PEZI</name>
<sequence>MPSVNKTEKIWSETILTASEDHVKTVLYTLCKESNLRIKVLEQLEKLQKAENPKKRKHSETKTLPKCTVCNQQFDESKNTAKSCKWHPGNREVDFEADCWVDMWEDDIKAFDFEDEDVVSEWPEGYRWDCCDEDGDHAGCMEGPHKGASAKSKSASPKPKKSSKRAKIHTSEE</sequence>
<reference evidence="2 3" key="1">
    <citation type="submission" date="2019-10" db="EMBL/GenBank/DDBJ databases">
        <authorList>
            <person name="Palmer J.M."/>
        </authorList>
    </citation>
    <scope>NUCLEOTIDE SEQUENCE [LARGE SCALE GENOMIC DNA]</scope>
    <source>
        <strain evidence="2 3">TWF694</strain>
    </source>
</reference>
<proteinExistence type="predicted"/>
<gene>
    <name evidence="2" type="ORF">TWF694_011580</name>
</gene>
<evidence type="ECO:0000313" key="2">
    <source>
        <dbReference type="EMBL" id="KAK6537393.1"/>
    </source>
</evidence>
<keyword evidence="3" id="KW-1185">Reference proteome</keyword>
<evidence type="ECO:0008006" key="4">
    <source>
        <dbReference type="Google" id="ProtNLM"/>
    </source>
</evidence>
<dbReference type="PANTHER" id="PTHR38167:SF1">
    <property type="entry name" value="C2H2-TYPE DOMAIN-CONTAINING PROTEIN"/>
    <property type="match status" value="1"/>
</dbReference>
<dbReference type="Proteomes" id="UP001365542">
    <property type="component" value="Unassembled WGS sequence"/>
</dbReference>
<organism evidence="2 3">
    <name type="scientific">Orbilia ellipsospora</name>
    <dbReference type="NCBI Taxonomy" id="2528407"/>
    <lineage>
        <taxon>Eukaryota</taxon>
        <taxon>Fungi</taxon>
        <taxon>Dikarya</taxon>
        <taxon>Ascomycota</taxon>
        <taxon>Pezizomycotina</taxon>
        <taxon>Orbiliomycetes</taxon>
        <taxon>Orbiliales</taxon>
        <taxon>Orbiliaceae</taxon>
        <taxon>Orbilia</taxon>
    </lineage>
</organism>
<comment type="caution">
    <text evidence="2">The sequence shown here is derived from an EMBL/GenBank/DDBJ whole genome shotgun (WGS) entry which is preliminary data.</text>
</comment>
<dbReference type="EMBL" id="JAVHJO010000009">
    <property type="protein sequence ID" value="KAK6537393.1"/>
    <property type="molecule type" value="Genomic_DNA"/>
</dbReference>
<feature type="compositionally biased region" description="Basic residues" evidence="1">
    <location>
        <begin position="158"/>
        <end position="173"/>
    </location>
</feature>
<evidence type="ECO:0000313" key="3">
    <source>
        <dbReference type="Proteomes" id="UP001365542"/>
    </source>
</evidence>
<dbReference type="AlphaFoldDB" id="A0AAV9XBV4"/>
<dbReference type="PANTHER" id="PTHR38167">
    <property type="entry name" value="C2H2-TYPE DOMAIN-CONTAINING PROTEIN"/>
    <property type="match status" value="1"/>
</dbReference>
<protein>
    <recommendedName>
        <fullName evidence="4">C2H2-type domain-containing protein</fullName>
    </recommendedName>
</protein>
<accession>A0AAV9XBV4</accession>
<feature type="region of interest" description="Disordered" evidence="1">
    <location>
        <begin position="141"/>
        <end position="173"/>
    </location>
</feature>